<proteinExistence type="predicted"/>
<sequence length="428" mass="48537">MSLELCSGPDSALTSQHMMAGNPPPLARPRKPGTGEAQEEEEEVEEAGSVRPRAEMLQQAQELFLLCDKDAKGFITRHDLQGLQSDLPLTPEQLEAVFESLDQAHMGFLTAWEFCLGLGKFVGVESAQGALPSQAPEETFESGWSDVHGTGGSLEEEEEEEERVGQALEQLGVAPVLGEQQAVRTLWTRLQRERPELLGSFEDVLMRATACLEEAARERDSLEQALRRRESEHEREVRCLYEEMEQQLREQRQRLRTQDLPREERRGLLELELQNRDQELERAGLRQRELEQQLQARASEQLEAQAQNAQLWLAHEALRTQLEGAQEQLRILEGDLQGRQEQTLREVVAVSRNMQKEKLSLLRQLELLRELNTRLRDQRDACEAKRLGSGRRKALAVARSPGPTCCCCCCCSWARPPRRGSGHLPSAR</sequence>
<dbReference type="GO" id="GO:0005509">
    <property type="term" value="F:calcium ion binding"/>
    <property type="evidence" value="ECO:0007669"/>
    <property type="project" value="InterPro"/>
</dbReference>
<dbReference type="GO" id="GO:0002115">
    <property type="term" value="P:store-operated calcium entry"/>
    <property type="evidence" value="ECO:0007669"/>
    <property type="project" value="Ensembl"/>
</dbReference>
<dbReference type="PROSITE" id="PS50222">
    <property type="entry name" value="EF_HAND_2"/>
    <property type="match status" value="1"/>
</dbReference>
<dbReference type="PANTHER" id="PTHR46311:SF3">
    <property type="entry name" value="CALCIUM-BINDING PROTEIN 8"/>
    <property type="match status" value="1"/>
</dbReference>
<feature type="coiled-coil region" evidence="2">
    <location>
        <begin position="205"/>
        <end position="385"/>
    </location>
</feature>
<evidence type="ECO:0000259" key="4">
    <source>
        <dbReference type="PROSITE" id="PS50222"/>
    </source>
</evidence>
<organism evidence="5 6">
    <name type="scientific">Vulpes vulpes</name>
    <name type="common">Red fox</name>
    <dbReference type="NCBI Taxonomy" id="9627"/>
    <lineage>
        <taxon>Eukaryota</taxon>
        <taxon>Metazoa</taxon>
        <taxon>Chordata</taxon>
        <taxon>Craniata</taxon>
        <taxon>Vertebrata</taxon>
        <taxon>Euteleostomi</taxon>
        <taxon>Mammalia</taxon>
        <taxon>Eutheria</taxon>
        <taxon>Laurasiatheria</taxon>
        <taxon>Carnivora</taxon>
        <taxon>Caniformia</taxon>
        <taxon>Canidae</taxon>
        <taxon>Vulpes</taxon>
    </lineage>
</organism>
<evidence type="ECO:0000313" key="5">
    <source>
        <dbReference type="Proteomes" id="UP001652641"/>
    </source>
</evidence>
<dbReference type="FunFam" id="1.10.238.10:FF:000219">
    <property type="entry name" value="EF-hand calcium-binding domain-containing protein 4A"/>
    <property type="match status" value="1"/>
</dbReference>
<dbReference type="CTD" id="283229"/>
<dbReference type="KEGG" id="vvp:112924123"/>
<keyword evidence="5" id="KW-1185">Reference proteome</keyword>
<dbReference type="SUPFAM" id="SSF47473">
    <property type="entry name" value="EF-hand"/>
    <property type="match status" value="1"/>
</dbReference>
<dbReference type="OMA" id="CCHHLGT"/>
<dbReference type="GeneID" id="112924123"/>
<evidence type="ECO:0000313" key="6">
    <source>
        <dbReference type="RefSeq" id="XP_025859934.1"/>
    </source>
</evidence>
<keyword evidence="2" id="KW-0175">Coiled coil</keyword>
<dbReference type="AlphaFoldDB" id="A0A3Q7SGB6"/>
<dbReference type="InterPro" id="IPR011992">
    <property type="entry name" value="EF-hand-dom_pair"/>
</dbReference>
<protein>
    <submittedName>
        <fullName evidence="6">EF-hand calcium-binding domain-containing protein 4A isoform X2</fullName>
    </submittedName>
</protein>
<dbReference type="GO" id="GO:0032588">
    <property type="term" value="C:trans-Golgi network membrane"/>
    <property type="evidence" value="ECO:0007669"/>
    <property type="project" value="TreeGrafter"/>
</dbReference>
<accession>A0A3Q7SGB6</accession>
<reference evidence="6" key="2">
    <citation type="submission" date="2025-08" db="UniProtKB">
        <authorList>
            <consortium name="RefSeq"/>
        </authorList>
    </citation>
    <scope>IDENTIFICATION</scope>
    <source>
        <tissue evidence="6">Cell line</tissue>
    </source>
</reference>
<feature type="region of interest" description="Disordered" evidence="3">
    <location>
        <begin position="132"/>
        <end position="161"/>
    </location>
</feature>
<feature type="compositionally biased region" description="Acidic residues" evidence="3">
    <location>
        <begin position="37"/>
        <end position="46"/>
    </location>
</feature>
<dbReference type="InterPro" id="IPR002048">
    <property type="entry name" value="EF_hand_dom"/>
</dbReference>
<dbReference type="PANTHER" id="PTHR46311">
    <property type="entry name" value="CALCIUM-BINDING PROTEIN 8-RELATED"/>
    <property type="match status" value="1"/>
</dbReference>
<dbReference type="RefSeq" id="XP_025859934.1">
    <property type="nucleotide sequence ID" value="XM_026004149.2"/>
</dbReference>
<evidence type="ECO:0000256" key="1">
    <source>
        <dbReference type="ARBA" id="ARBA00022737"/>
    </source>
</evidence>
<dbReference type="Gene3D" id="1.10.238.10">
    <property type="entry name" value="EF-hand"/>
    <property type="match status" value="1"/>
</dbReference>
<feature type="domain" description="EF-hand" evidence="4">
    <location>
        <begin position="55"/>
        <end position="90"/>
    </location>
</feature>
<dbReference type="STRING" id="9627.ENSVVUP00000000141"/>
<evidence type="ECO:0000256" key="2">
    <source>
        <dbReference type="SAM" id="Coils"/>
    </source>
</evidence>
<gene>
    <name evidence="6" type="primary">CRACR2B</name>
</gene>
<dbReference type="InterPro" id="IPR051111">
    <property type="entry name" value="Ca-binding_regulatory"/>
</dbReference>
<feature type="region of interest" description="Disordered" evidence="3">
    <location>
        <begin position="1"/>
        <end position="51"/>
    </location>
</feature>
<keyword evidence="1" id="KW-0677">Repeat</keyword>
<dbReference type="Proteomes" id="UP001652641">
    <property type="component" value="Chromosome 5"/>
</dbReference>
<reference key="1">
    <citation type="submission" date="2019-01" db="UniProtKB">
        <authorList>
            <consortium name="RefSeq"/>
        </authorList>
    </citation>
    <scope>IDENTIFICATION</scope>
</reference>
<evidence type="ECO:0000256" key="3">
    <source>
        <dbReference type="SAM" id="MobiDB-lite"/>
    </source>
</evidence>
<name>A0A3Q7SGB6_VULVU</name>